<dbReference type="STRING" id="1802579.A2310_08415"/>
<sequence>MNLIRTVLLCLVALITFFIGSILTILISFFYFPKDKVFIFQRAAIVWARLLVWISGIPINVYGRENIPLNEPLILVSNHQGMADILIALAILPVRFRFIIKKELFSVPIFGWYLRKSGYIPVDRGTRKGALDMFVLSKEVLEKGESILIFPEGTRSPDGKLQEFKRGSMFLAIKNKVRVLPLAISGSFGIMPKKSYIIHSVPVQIKIGKPVSLKQYGKDSDKANEEVYRIIKEML</sequence>
<protein>
    <recommendedName>
        <fullName evidence="4">1-acyl-sn-glycerol-3-phosphate acyltransferase</fullName>
        <ecNumber evidence="4">2.3.1.51</ecNumber>
    </recommendedName>
</protein>
<evidence type="ECO:0000313" key="7">
    <source>
        <dbReference type="EMBL" id="OGC24418.1"/>
    </source>
</evidence>
<dbReference type="InterPro" id="IPR002123">
    <property type="entry name" value="Plipid/glycerol_acylTrfase"/>
</dbReference>
<keyword evidence="5" id="KW-1133">Transmembrane helix</keyword>
<reference evidence="7 8" key="1">
    <citation type="journal article" date="2016" name="Nat. Commun.">
        <title>Thousands of microbial genomes shed light on interconnected biogeochemical processes in an aquifer system.</title>
        <authorList>
            <person name="Anantharaman K."/>
            <person name="Brown C.T."/>
            <person name="Hug L.A."/>
            <person name="Sharon I."/>
            <person name="Castelle C.J."/>
            <person name="Probst A.J."/>
            <person name="Thomas B.C."/>
            <person name="Singh A."/>
            <person name="Wilkins M.J."/>
            <person name="Karaoz U."/>
            <person name="Brodie E.L."/>
            <person name="Williams K.H."/>
            <person name="Hubbard S.S."/>
            <person name="Banfield J.F."/>
        </authorList>
    </citation>
    <scope>NUCLEOTIDE SEQUENCE [LARGE SCALE GENOMIC DNA]</scope>
</reference>
<keyword evidence="4" id="KW-0444">Lipid biosynthesis</keyword>
<comment type="caution">
    <text evidence="7">The sequence shown here is derived from an EMBL/GenBank/DDBJ whole genome shotgun (WGS) entry which is preliminary data.</text>
</comment>
<accession>A0A1F4SVF4</accession>
<proteinExistence type="inferred from homology"/>
<feature type="transmembrane region" description="Helical" evidence="5">
    <location>
        <begin position="82"/>
        <end position="100"/>
    </location>
</feature>
<dbReference type="PANTHER" id="PTHR10434:SF66">
    <property type="entry name" value="PHOSPHOLIPID_GLYCEROL ACYLTRANSFERASE DOMAIN-CONTAINING PROTEIN"/>
    <property type="match status" value="1"/>
</dbReference>
<comment type="domain">
    <text evidence="4">The HXXXXD motif is essential for acyltransferase activity and may constitute the binding site for the phosphate moiety of the glycerol-3-phosphate.</text>
</comment>
<keyword evidence="4" id="KW-1208">Phospholipid metabolism</keyword>
<evidence type="ECO:0000256" key="5">
    <source>
        <dbReference type="SAM" id="Phobius"/>
    </source>
</evidence>
<keyword evidence="4" id="KW-0594">Phospholipid biosynthesis</keyword>
<dbReference type="NCBIfam" id="TIGR00530">
    <property type="entry name" value="AGP_acyltrn"/>
    <property type="match status" value="1"/>
</dbReference>
<evidence type="ECO:0000313" key="8">
    <source>
        <dbReference type="Proteomes" id="UP000178417"/>
    </source>
</evidence>
<comment type="catalytic activity">
    <reaction evidence="4">
        <text>a 1-acyl-sn-glycero-3-phosphate + an acyl-CoA = a 1,2-diacyl-sn-glycero-3-phosphate + CoA</text>
        <dbReference type="Rhea" id="RHEA:19709"/>
        <dbReference type="ChEBI" id="CHEBI:57287"/>
        <dbReference type="ChEBI" id="CHEBI:57970"/>
        <dbReference type="ChEBI" id="CHEBI:58342"/>
        <dbReference type="ChEBI" id="CHEBI:58608"/>
        <dbReference type="EC" id="2.3.1.51"/>
    </reaction>
</comment>
<keyword evidence="5" id="KW-0812">Transmembrane</keyword>
<dbReference type="EMBL" id="MEUB01000009">
    <property type="protein sequence ID" value="OGC24418.1"/>
    <property type="molecule type" value="Genomic_DNA"/>
</dbReference>
<dbReference type="Proteomes" id="UP000178417">
    <property type="component" value="Unassembled WGS sequence"/>
</dbReference>
<keyword evidence="5" id="KW-0472">Membrane</keyword>
<dbReference type="GO" id="GO:0016020">
    <property type="term" value="C:membrane"/>
    <property type="evidence" value="ECO:0007669"/>
    <property type="project" value="InterPro"/>
</dbReference>
<evidence type="ECO:0000259" key="6">
    <source>
        <dbReference type="SMART" id="SM00563"/>
    </source>
</evidence>
<evidence type="ECO:0000256" key="2">
    <source>
        <dbReference type="ARBA" id="ARBA00022679"/>
    </source>
</evidence>
<keyword evidence="3 4" id="KW-0012">Acyltransferase</keyword>
<feature type="transmembrane region" description="Helical" evidence="5">
    <location>
        <begin position="6"/>
        <end position="32"/>
    </location>
</feature>
<keyword evidence="4" id="KW-0443">Lipid metabolism</keyword>
<dbReference type="GO" id="GO:0006654">
    <property type="term" value="P:phosphatidic acid biosynthetic process"/>
    <property type="evidence" value="ECO:0007669"/>
    <property type="project" value="TreeGrafter"/>
</dbReference>
<dbReference type="CDD" id="cd07989">
    <property type="entry name" value="LPLAT_AGPAT-like"/>
    <property type="match status" value="1"/>
</dbReference>
<feature type="domain" description="Phospholipid/glycerol acyltransferase" evidence="6">
    <location>
        <begin position="73"/>
        <end position="187"/>
    </location>
</feature>
<dbReference type="SMART" id="SM00563">
    <property type="entry name" value="PlsC"/>
    <property type="match status" value="1"/>
</dbReference>
<dbReference type="SUPFAM" id="SSF69593">
    <property type="entry name" value="Glycerol-3-phosphate (1)-acyltransferase"/>
    <property type="match status" value="1"/>
</dbReference>
<comment type="similarity">
    <text evidence="1 4">Belongs to the 1-acyl-sn-glycerol-3-phosphate acyltransferase family.</text>
</comment>
<dbReference type="InterPro" id="IPR004552">
    <property type="entry name" value="AGP_acyltrans"/>
</dbReference>
<organism evidence="7 8">
    <name type="scientific">candidate division WOR-1 bacterium RIFOXYB2_FULL_37_13</name>
    <dbReference type="NCBI Taxonomy" id="1802579"/>
    <lineage>
        <taxon>Bacteria</taxon>
        <taxon>Bacillati</taxon>
        <taxon>Saganbacteria</taxon>
    </lineage>
</organism>
<feature type="transmembrane region" description="Helical" evidence="5">
    <location>
        <begin position="44"/>
        <end position="62"/>
    </location>
</feature>
<dbReference type="EC" id="2.3.1.51" evidence="4"/>
<dbReference type="GO" id="GO:0003841">
    <property type="term" value="F:1-acylglycerol-3-phosphate O-acyltransferase activity"/>
    <property type="evidence" value="ECO:0007669"/>
    <property type="project" value="UniProtKB-UniRule"/>
</dbReference>
<keyword evidence="2 4" id="KW-0808">Transferase</keyword>
<dbReference type="PANTHER" id="PTHR10434">
    <property type="entry name" value="1-ACYL-SN-GLYCEROL-3-PHOSPHATE ACYLTRANSFERASE"/>
    <property type="match status" value="1"/>
</dbReference>
<evidence type="ECO:0000256" key="4">
    <source>
        <dbReference type="RuleBase" id="RU361267"/>
    </source>
</evidence>
<gene>
    <name evidence="7" type="ORF">A2310_08415</name>
</gene>
<evidence type="ECO:0000256" key="3">
    <source>
        <dbReference type="ARBA" id="ARBA00023315"/>
    </source>
</evidence>
<evidence type="ECO:0000256" key="1">
    <source>
        <dbReference type="ARBA" id="ARBA00008655"/>
    </source>
</evidence>
<dbReference type="AlphaFoldDB" id="A0A1F4SVF4"/>
<name>A0A1F4SVF4_UNCSA</name>
<dbReference type="Pfam" id="PF01553">
    <property type="entry name" value="Acyltransferase"/>
    <property type="match status" value="1"/>
</dbReference>